<proteinExistence type="predicted"/>
<keyword evidence="1" id="KW-0812">Transmembrane</keyword>
<dbReference type="Gene3D" id="3.55.50.30">
    <property type="match status" value="1"/>
</dbReference>
<dbReference type="PANTHER" id="PTHR30273:SF2">
    <property type="entry name" value="PROTEIN FECR"/>
    <property type="match status" value="1"/>
</dbReference>
<evidence type="ECO:0000313" key="4">
    <source>
        <dbReference type="EMBL" id="TDS13970.1"/>
    </source>
</evidence>
<organism evidence="4 5">
    <name type="scientific">Sphingobacterium paludis</name>
    <dbReference type="NCBI Taxonomy" id="1476465"/>
    <lineage>
        <taxon>Bacteria</taxon>
        <taxon>Pseudomonadati</taxon>
        <taxon>Bacteroidota</taxon>
        <taxon>Sphingobacteriia</taxon>
        <taxon>Sphingobacteriales</taxon>
        <taxon>Sphingobacteriaceae</taxon>
        <taxon>Sphingobacterium</taxon>
    </lineage>
</organism>
<dbReference type="InterPro" id="IPR032508">
    <property type="entry name" value="FecR_C"/>
</dbReference>
<evidence type="ECO:0000313" key="5">
    <source>
        <dbReference type="Proteomes" id="UP000294752"/>
    </source>
</evidence>
<keyword evidence="1" id="KW-0472">Membrane</keyword>
<accession>A0A4R7CZY3</accession>
<dbReference type="PANTHER" id="PTHR30273">
    <property type="entry name" value="PERIPLASMIC SIGNAL SENSOR AND SIGMA FACTOR ACTIVATOR FECR-RELATED"/>
    <property type="match status" value="1"/>
</dbReference>
<feature type="transmembrane region" description="Helical" evidence="1">
    <location>
        <begin position="83"/>
        <end position="102"/>
    </location>
</feature>
<dbReference type="RefSeq" id="WP_133640261.1">
    <property type="nucleotide sequence ID" value="NZ_SNZV01000004.1"/>
</dbReference>
<keyword evidence="1" id="KW-1133">Transmembrane helix</keyword>
<gene>
    <name evidence="4" type="ORF">B0I21_104298</name>
</gene>
<name>A0A4R7CZY3_9SPHI</name>
<dbReference type="InterPro" id="IPR012373">
    <property type="entry name" value="Ferrdict_sens_TM"/>
</dbReference>
<dbReference type="Pfam" id="PF04773">
    <property type="entry name" value="FecR"/>
    <property type="match status" value="1"/>
</dbReference>
<dbReference type="EMBL" id="SNZV01000004">
    <property type="protein sequence ID" value="TDS13970.1"/>
    <property type="molecule type" value="Genomic_DNA"/>
</dbReference>
<dbReference type="GO" id="GO:0016989">
    <property type="term" value="F:sigma factor antagonist activity"/>
    <property type="evidence" value="ECO:0007669"/>
    <property type="project" value="TreeGrafter"/>
</dbReference>
<evidence type="ECO:0000259" key="3">
    <source>
        <dbReference type="Pfam" id="PF16344"/>
    </source>
</evidence>
<evidence type="ECO:0000256" key="1">
    <source>
        <dbReference type="SAM" id="Phobius"/>
    </source>
</evidence>
<dbReference type="AlphaFoldDB" id="A0A4R7CZY3"/>
<dbReference type="InterPro" id="IPR006860">
    <property type="entry name" value="FecR"/>
</dbReference>
<evidence type="ECO:0000259" key="2">
    <source>
        <dbReference type="Pfam" id="PF04773"/>
    </source>
</evidence>
<dbReference type="PIRSF" id="PIRSF018266">
    <property type="entry name" value="FecR"/>
    <property type="match status" value="1"/>
</dbReference>
<dbReference type="OrthoDB" id="1099963at2"/>
<protein>
    <submittedName>
        <fullName evidence="4">FecR family protein</fullName>
    </submittedName>
</protein>
<dbReference type="Pfam" id="PF16344">
    <property type="entry name" value="FecR_C"/>
    <property type="match status" value="1"/>
</dbReference>
<sequence>MDTNPLDIAAIIAKQFKMIPISEEEKGVLERWLDKSDKNKALYKQLMQEGANINAHWVDKINEDEAWKAIQQKSLPKQSRFRTVFAAASIVVLLSFGSYWFLAQPPKPSDRHIVEIVNGQNKHDVLPANLGARIILANGDELNVEDTLNVASNHTFMNKLSAEHIVPERSALVYHTLVVPAANFFKLTLPDGSQVWVNSKSELRFPTTFASSERRVYLVGEAYFEVRKDALKPFYVVTEDAEVKVLGTHFNVNTNGRYSKTSLEEGRVEVSSNNKTTMVFPGQSVQWQHDELRVHPTNLQKDLAWKNNEFYFKEDNIVSIAQQLKLWYDIDVSFSKDVSLSETYTGEISRDVRLSEVLNMLEFVSDLDFQLHKNKLLITKK</sequence>
<comment type="caution">
    <text evidence="4">The sequence shown here is derived from an EMBL/GenBank/DDBJ whole genome shotgun (WGS) entry which is preliminary data.</text>
</comment>
<dbReference type="Proteomes" id="UP000294752">
    <property type="component" value="Unassembled WGS sequence"/>
</dbReference>
<dbReference type="Gene3D" id="2.60.120.1440">
    <property type="match status" value="1"/>
</dbReference>
<reference evidence="4 5" key="1">
    <citation type="submission" date="2019-03" db="EMBL/GenBank/DDBJ databases">
        <title>Genomic Encyclopedia of Type Strains, Phase III (KMG-III): the genomes of soil and plant-associated and newly described type strains.</title>
        <authorList>
            <person name="Whitman W."/>
        </authorList>
    </citation>
    <scope>NUCLEOTIDE SEQUENCE [LARGE SCALE GENOMIC DNA]</scope>
    <source>
        <strain evidence="4 5">CGMCC 1.12801</strain>
    </source>
</reference>
<feature type="domain" description="FecR protein" evidence="2">
    <location>
        <begin position="179"/>
        <end position="269"/>
    </location>
</feature>
<feature type="domain" description="Protein FecR C-terminal" evidence="3">
    <location>
        <begin position="309"/>
        <end position="378"/>
    </location>
</feature>
<keyword evidence="5" id="KW-1185">Reference proteome</keyword>